<sequence>MITAGRIRVVAVVVAVVAGIVPLSVGAQATAAPRCPAVSVTTAAESPSLTGWAENLTFDDRGNLWVSRVLDNTVERFDPAGHRTAAVHVVAPGAIRTGPDGLLYIASGDTTLNMIPGSPRLGTIVRLDPSRPRPAAEVFATGLGMPNGMDFDDAGFLYVADGNLGVLRIDRRGVIDTSWSRRAPKNLALSPTVNGTSTNGIVVLGANLYVTLTMSLTGRILRVPIGDPGAVSVAADVTRPVPGVLDDLVALDDRTLAVTMTTGQIATVDLPNRSVCVAGVGRPVTAIAQRPGRPDLLVVGTESGALLAVSARR</sequence>
<dbReference type="Gene3D" id="2.120.10.30">
    <property type="entry name" value="TolB, C-terminal domain"/>
    <property type="match status" value="1"/>
</dbReference>
<protein>
    <recommendedName>
        <fullName evidence="3">SMP-30/Gluconolactonase/LRE-like region domain-containing protein</fullName>
    </recommendedName>
</protein>
<dbReference type="InterPro" id="IPR011042">
    <property type="entry name" value="6-blade_b-propeller_TolB-like"/>
</dbReference>
<gene>
    <name evidence="1" type="ORF">IDF66_17840</name>
</gene>
<comment type="caution">
    <text evidence="1">The sequence shown here is derived from an EMBL/GenBank/DDBJ whole genome shotgun (WGS) entry which is preliminary data.</text>
</comment>
<dbReference type="RefSeq" id="WP_190267965.1">
    <property type="nucleotide sequence ID" value="NZ_BAABAD010000005.1"/>
</dbReference>
<organism evidence="1 2">
    <name type="scientific">Gordonia hankookensis</name>
    <dbReference type="NCBI Taxonomy" id="589403"/>
    <lineage>
        <taxon>Bacteria</taxon>
        <taxon>Bacillati</taxon>
        <taxon>Actinomycetota</taxon>
        <taxon>Actinomycetes</taxon>
        <taxon>Mycobacteriales</taxon>
        <taxon>Gordoniaceae</taxon>
        <taxon>Gordonia</taxon>
    </lineage>
</organism>
<proteinExistence type="predicted"/>
<dbReference type="SUPFAM" id="SSF63829">
    <property type="entry name" value="Calcium-dependent phosphotriesterase"/>
    <property type="match status" value="1"/>
</dbReference>
<reference evidence="1 2" key="1">
    <citation type="submission" date="2020-09" db="EMBL/GenBank/DDBJ databases">
        <title>Novel species in genus Gordonia.</title>
        <authorList>
            <person name="Zhang G."/>
        </authorList>
    </citation>
    <scope>NUCLEOTIDE SEQUENCE [LARGE SCALE GENOMIC DNA]</scope>
    <source>
        <strain evidence="1 2">ON-33</strain>
    </source>
</reference>
<dbReference type="EMBL" id="JACWMS010000003">
    <property type="protein sequence ID" value="MBD1321453.1"/>
    <property type="molecule type" value="Genomic_DNA"/>
</dbReference>
<accession>A0ABR7WFB4</accession>
<evidence type="ECO:0000313" key="2">
    <source>
        <dbReference type="Proteomes" id="UP000602395"/>
    </source>
</evidence>
<name>A0ABR7WFB4_9ACTN</name>
<evidence type="ECO:0000313" key="1">
    <source>
        <dbReference type="EMBL" id="MBD1321453.1"/>
    </source>
</evidence>
<keyword evidence="2" id="KW-1185">Reference proteome</keyword>
<dbReference type="Proteomes" id="UP000602395">
    <property type="component" value="Unassembled WGS sequence"/>
</dbReference>
<evidence type="ECO:0008006" key="3">
    <source>
        <dbReference type="Google" id="ProtNLM"/>
    </source>
</evidence>